<dbReference type="GO" id="GO:0051539">
    <property type="term" value="F:4 iron, 4 sulfur cluster binding"/>
    <property type="evidence" value="ECO:0007669"/>
    <property type="project" value="UniProtKB-KW"/>
</dbReference>
<dbReference type="GO" id="GO:0046872">
    <property type="term" value="F:metal ion binding"/>
    <property type="evidence" value="ECO:0007669"/>
    <property type="project" value="UniProtKB-KW"/>
</dbReference>
<dbReference type="InterPro" id="IPR007197">
    <property type="entry name" value="rSAM"/>
</dbReference>
<dbReference type="AlphaFoldDB" id="A0A450RW58"/>
<keyword evidence="6 7" id="KW-0411">Iron-sulfur</keyword>
<evidence type="ECO:0000313" key="9">
    <source>
        <dbReference type="EMBL" id="VFJ42624.1"/>
    </source>
</evidence>
<feature type="binding site" evidence="7">
    <location>
        <position position="40"/>
    </location>
    <ligand>
        <name>[4Fe-4S] cluster</name>
        <dbReference type="ChEBI" id="CHEBI:49883"/>
        <note>4Fe-4S-S-AdoMet</note>
    </ligand>
</feature>
<dbReference type="EMBL" id="CAADEZ010000001">
    <property type="protein sequence ID" value="VFJ42624.1"/>
    <property type="molecule type" value="Genomic_DNA"/>
</dbReference>
<dbReference type="PANTHER" id="PTHR30352">
    <property type="entry name" value="PYRUVATE FORMATE-LYASE-ACTIVATING ENZYME"/>
    <property type="match status" value="1"/>
</dbReference>
<proteinExistence type="predicted"/>
<keyword evidence="10" id="KW-0456">Lyase</keyword>
<dbReference type="CDD" id="cd01335">
    <property type="entry name" value="Radical_SAM"/>
    <property type="match status" value="1"/>
</dbReference>
<evidence type="ECO:0000313" key="11">
    <source>
        <dbReference type="EMBL" id="VFK05487.1"/>
    </source>
</evidence>
<dbReference type="SFLD" id="SFLDG01101">
    <property type="entry name" value="Uncharacterised_Radical_SAM_Su"/>
    <property type="match status" value="1"/>
</dbReference>
<protein>
    <submittedName>
        <fullName evidence="10">Pyruvate formate lyase activating enzyme</fullName>
    </submittedName>
</protein>
<evidence type="ECO:0000256" key="3">
    <source>
        <dbReference type="ARBA" id="ARBA00022691"/>
    </source>
</evidence>
<keyword evidence="1" id="KW-0004">4Fe-4S</keyword>
<feature type="binding site" evidence="7">
    <location>
        <position position="43"/>
    </location>
    <ligand>
        <name>[4Fe-4S] cluster</name>
        <dbReference type="ChEBI" id="CHEBI:49883"/>
        <note>4Fe-4S-S-AdoMet</note>
    </ligand>
</feature>
<dbReference type="SUPFAM" id="SSF102114">
    <property type="entry name" value="Radical SAM enzymes"/>
    <property type="match status" value="1"/>
</dbReference>
<name>A0A450RW58_9GAMM</name>
<dbReference type="PIRSF" id="PIRSF004869">
    <property type="entry name" value="PflX_prd"/>
    <property type="match status" value="1"/>
</dbReference>
<sequence>MPREFVSVAQIEPIEKKPFLHVLPGSRAFCFGMLGCTFHCPYCQNWKISQLPQGNTMFNAQHPITAEELVLHAEASSARVLVSTYNEPLLSAEWAVDVFRLAQSYGLLTAMVSNGYATPQVIEYLSPWVDLFKIDLKCFNEKRYRLLGGHLSPVLAGIQEINRLGRWIEVATVLVPGFNDSEKEIRQIAGFLAGVSPDIPWHVSAFYPSHRWSDRQGGNPERVKLAIRIGYDTGLHYVYGGSLLNLTGNFEKTYCPGCGNYLIARQGYRLIDYRLTRNGCCPFCNYPIPGRWNRTSVPME</sequence>
<gene>
    <name evidence="9" type="ORF">BECKFM1743A_GA0114220_100013</name>
    <name evidence="11" type="ORF">BECKFM1743B_GA0114221_100013</name>
    <name evidence="10" type="ORF">BECKFM1743C_GA0114222_100013</name>
</gene>
<reference evidence="10" key="1">
    <citation type="submission" date="2019-02" db="EMBL/GenBank/DDBJ databases">
        <authorList>
            <person name="Gruber-Vodicka R. H."/>
            <person name="Seah K. B. B."/>
        </authorList>
    </citation>
    <scope>NUCLEOTIDE SEQUENCE</scope>
    <source>
        <strain evidence="9">BECK_BZ163</strain>
        <strain evidence="11">BECK_BZ164</strain>
        <strain evidence="10">BECK_BZ165</strain>
    </source>
</reference>
<evidence type="ECO:0000256" key="4">
    <source>
        <dbReference type="ARBA" id="ARBA00022723"/>
    </source>
</evidence>
<evidence type="ECO:0000256" key="2">
    <source>
        <dbReference type="ARBA" id="ARBA00022526"/>
    </source>
</evidence>
<evidence type="ECO:0000259" key="8">
    <source>
        <dbReference type="PROSITE" id="PS51918"/>
    </source>
</evidence>
<dbReference type="GO" id="GO:0006006">
    <property type="term" value="P:glucose metabolic process"/>
    <property type="evidence" value="ECO:0007669"/>
    <property type="project" value="UniProtKB-KW"/>
</dbReference>
<feature type="binding site" evidence="7">
    <location>
        <position position="36"/>
    </location>
    <ligand>
        <name>[4Fe-4S] cluster</name>
        <dbReference type="ChEBI" id="CHEBI:49883"/>
        <note>4Fe-4S-S-AdoMet</note>
    </ligand>
</feature>
<dbReference type="EMBL" id="CAADFA010000001">
    <property type="protein sequence ID" value="VFJ43318.1"/>
    <property type="molecule type" value="Genomic_DNA"/>
</dbReference>
<comment type="cofactor">
    <cofactor evidence="7">
        <name>[4Fe-4S] cluster</name>
        <dbReference type="ChEBI" id="CHEBI:49883"/>
    </cofactor>
    <text evidence="7">Binds 1 [4Fe-4S] cluster. The cluster is coordinated with 3 cysteines and an exchangeable S-adenosyl-L-methionine.</text>
</comment>
<dbReference type="NCBIfam" id="TIGR04337">
    <property type="entry name" value="AmmeMemoSam_rS"/>
    <property type="match status" value="1"/>
</dbReference>
<evidence type="ECO:0000313" key="10">
    <source>
        <dbReference type="EMBL" id="VFJ43318.1"/>
    </source>
</evidence>
<keyword evidence="4 7" id="KW-0479">Metal-binding</keyword>
<organism evidence="10">
    <name type="scientific">Candidatus Kentrum sp. FM</name>
    <dbReference type="NCBI Taxonomy" id="2126340"/>
    <lineage>
        <taxon>Bacteria</taxon>
        <taxon>Pseudomonadati</taxon>
        <taxon>Pseudomonadota</taxon>
        <taxon>Gammaproteobacteria</taxon>
        <taxon>Candidatus Kentrum</taxon>
    </lineage>
</organism>
<dbReference type="InterPro" id="IPR058240">
    <property type="entry name" value="rSAM_sf"/>
</dbReference>
<accession>A0A450RW58</accession>
<dbReference type="GO" id="GO:0016829">
    <property type="term" value="F:lyase activity"/>
    <property type="evidence" value="ECO:0007669"/>
    <property type="project" value="UniProtKB-KW"/>
</dbReference>
<evidence type="ECO:0000256" key="5">
    <source>
        <dbReference type="ARBA" id="ARBA00023004"/>
    </source>
</evidence>
<evidence type="ECO:0000256" key="6">
    <source>
        <dbReference type="ARBA" id="ARBA00023014"/>
    </source>
</evidence>
<dbReference type="InterPro" id="IPR013785">
    <property type="entry name" value="Aldolase_TIM"/>
</dbReference>
<evidence type="ECO:0000256" key="1">
    <source>
        <dbReference type="ARBA" id="ARBA00022485"/>
    </source>
</evidence>
<dbReference type="SFLD" id="SFLDS00029">
    <property type="entry name" value="Radical_SAM"/>
    <property type="match status" value="1"/>
</dbReference>
<keyword evidence="3 7" id="KW-0949">S-adenosyl-L-methionine</keyword>
<keyword evidence="2" id="KW-0313">Glucose metabolism</keyword>
<dbReference type="Gene3D" id="3.20.20.70">
    <property type="entry name" value="Aldolase class I"/>
    <property type="match status" value="1"/>
</dbReference>
<keyword evidence="5 7" id="KW-0408">Iron</keyword>
<dbReference type="EMBL" id="CAADFL010000001">
    <property type="protein sequence ID" value="VFK05487.1"/>
    <property type="molecule type" value="Genomic_DNA"/>
</dbReference>
<dbReference type="InterPro" id="IPR016431">
    <property type="entry name" value="Pyrv-formate_lyase-activ_prd"/>
</dbReference>
<keyword evidence="2" id="KW-0119">Carbohydrate metabolism</keyword>
<dbReference type="InterPro" id="IPR027596">
    <property type="entry name" value="AmmeMemoSam_rS"/>
</dbReference>
<evidence type="ECO:0000256" key="7">
    <source>
        <dbReference type="PIRSR" id="PIRSR004869-50"/>
    </source>
</evidence>
<feature type="domain" description="Radical SAM core" evidence="8">
    <location>
        <begin position="22"/>
        <end position="242"/>
    </location>
</feature>
<dbReference type="InterPro" id="IPR034457">
    <property type="entry name" value="Organic_radical-activating"/>
</dbReference>
<dbReference type="PROSITE" id="PS51918">
    <property type="entry name" value="RADICAL_SAM"/>
    <property type="match status" value="1"/>
</dbReference>
<keyword evidence="10" id="KW-0670">Pyruvate</keyword>
<dbReference type="Pfam" id="PF04055">
    <property type="entry name" value="Radical_SAM"/>
    <property type="match status" value="1"/>
</dbReference>
<dbReference type="PANTHER" id="PTHR30352:SF5">
    <property type="entry name" value="PYRUVATE FORMATE-LYASE 1-ACTIVATING ENZYME"/>
    <property type="match status" value="1"/>
</dbReference>